<dbReference type="SUPFAM" id="SSF53474">
    <property type="entry name" value="alpha/beta-Hydrolases"/>
    <property type="match status" value="1"/>
</dbReference>
<gene>
    <name evidence="10" type="ORF">PVAND_015374</name>
</gene>
<evidence type="ECO:0000256" key="9">
    <source>
        <dbReference type="ARBA" id="ARBA00093353"/>
    </source>
</evidence>
<evidence type="ECO:0000256" key="5">
    <source>
        <dbReference type="ARBA" id="ARBA00023180"/>
    </source>
</evidence>
<dbReference type="PANTHER" id="PTHR11247">
    <property type="entry name" value="PALMITOYL-PROTEIN THIOESTERASE/DOLICHYLDIPHOSPHATASE 1"/>
    <property type="match status" value="1"/>
</dbReference>
<dbReference type="FunFam" id="3.40.50.1820:FF:000037">
    <property type="entry name" value="Lysosomal thioesterase PPT2 homolog"/>
    <property type="match status" value="1"/>
</dbReference>
<comment type="catalytic activity">
    <reaction evidence="8">
        <text>S-hexadecanoyl-N-acetylcysteamine + H2O = N-acetylcysteamine + hexadecanoate + H(+)</text>
        <dbReference type="Rhea" id="RHEA:84099"/>
        <dbReference type="ChEBI" id="CHEBI:7896"/>
        <dbReference type="ChEBI" id="CHEBI:15377"/>
        <dbReference type="ChEBI" id="CHEBI:15378"/>
        <dbReference type="ChEBI" id="CHEBI:74410"/>
        <dbReference type="ChEBI" id="CHEBI:233601"/>
    </reaction>
</comment>
<evidence type="ECO:0000313" key="11">
    <source>
        <dbReference type="Proteomes" id="UP001107558"/>
    </source>
</evidence>
<evidence type="ECO:0000256" key="3">
    <source>
        <dbReference type="ARBA" id="ARBA00022729"/>
    </source>
</evidence>
<dbReference type="GO" id="GO:0016790">
    <property type="term" value="F:thiolester hydrolase activity"/>
    <property type="evidence" value="ECO:0007669"/>
    <property type="project" value="UniProtKB-ARBA"/>
</dbReference>
<reference evidence="10" key="1">
    <citation type="submission" date="2021-03" db="EMBL/GenBank/DDBJ databases">
        <title>Chromosome level genome of the anhydrobiotic midge Polypedilum vanderplanki.</title>
        <authorList>
            <person name="Yoshida Y."/>
            <person name="Kikawada T."/>
            <person name="Gusev O."/>
        </authorList>
    </citation>
    <scope>NUCLEOTIDE SEQUENCE</scope>
    <source>
        <strain evidence="10">NIAS01</strain>
        <tissue evidence="10">Whole body or cell culture</tissue>
    </source>
</reference>
<dbReference type="EC" id="3.1.2.2" evidence="7"/>
<dbReference type="Gene3D" id="3.40.50.1820">
    <property type="entry name" value="alpha/beta hydrolase"/>
    <property type="match status" value="1"/>
</dbReference>
<evidence type="ECO:0000256" key="7">
    <source>
        <dbReference type="ARBA" id="ARBA00038848"/>
    </source>
</evidence>
<protein>
    <recommendedName>
        <fullName evidence="7">palmitoyl-CoA hydrolase</fullName>
        <ecNumber evidence="7">3.1.2.2</ecNumber>
    </recommendedName>
</protein>
<evidence type="ECO:0000256" key="8">
    <source>
        <dbReference type="ARBA" id="ARBA00093223"/>
    </source>
</evidence>
<organism evidence="10 11">
    <name type="scientific">Polypedilum vanderplanki</name>
    <name type="common">Sleeping chironomid midge</name>
    <dbReference type="NCBI Taxonomy" id="319348"/>
    <lineage>
        <taxon>Eukaryota</taxon>
        <taxon>Metazoa</taxon>
        <taxon>Ecdysozoa</taxon>
        <taxon>Arthropoda</taxon>
        <taxon>Hexapoda</taxon>
        <taxon>Insecta</taxon>
        <taxon>Pterygota</taxon>
        <taxon>Neoptera</taxon>
        <taxon>Endopterygota</taxon>
        <taxon>Diptera</taxon>
        <taxon>Nematocera</taxon>
        <taxon>Chironomoidea</taxon>
        <taxon>Chironomidae</taxon>
        <taxon>Chironominae</taxon>
        <taxon>Polypedilum</taxon>
        <taxon>Polypedilum</taxon>
    </lineage>
</organism>
<evidence type="ECO:0000256" key="1">
    <source>
        <dbReference type="ARBA" id="ARBA00004371"/>
    </source>
</evidence>
<keyword evidence="4" id="KW-0378">Hydrolase</keyword>
<name>A0A9J6BBZ7_POLVA</name>
<comment type="similarity">
    <text evidence="2">Belongs to the palmitoyl-protein thioesterase family.</text>
</comment>
<keyword evidence="5" id="KW-0325">Glycoprotein</keyword>
<dbReference type="AlphaFoldDB" id="A0A9J6BBZ7"/>
<evidence type="ECO:0000256" key="2">
    <source>
        <dbReference type="ARBA" id="ARBA00010758"/>
    </source>
</evidence>
<dbReference type="EMBL" id="JADBJN010000004">
    <property type="protein sequence ID" value="KAG5667393.1"/>
    <property type="molecule type" value="Genomic_DNA"/>
</dbReference>
<comment type="function">
    <text evidence="9">Catalyzes the cleavage of thioester bonds from S-palmitoyl-CoA or S-palmitoyl-N-acetylcysteamine (unbranched structures) but does not have activity against palmitoylcysteine or palmitoylated proteins, branched structures or bulky head groups. Conversely, hydrolyzes both long and short chain fatty acyl-CoA substrate.</text>
</comment>
<accession>A0A9J6BBZ7</accession>
<keyword evidence="3" id="KW-0732">Signal</keyword>
<proteinExistence type="inferred from homology"/>
<keyword evidence="6" id="KW-0458">Lysosome</keyword>
<dbReference type="OrthoDB" id="155976at2759"/>
<dbReference type="Proteomes" id="UP001107558">
    <property type="component" value="Chromosome 4"/>
</dbReference>
<comment type="caution">
    <text evidence="10">The sequence shown here is derived from an EMBL/GenBank/DDBJ whole genome shotgun (WGS) entry which is preliminary data.</text>
</comment>
<evidence type="ECO:0000256" key="4">
    <source>
        <dbReference type="ARBA" id="ARBA00022801"/>
    </source>
</evidence>
<comment type="subcellular location">
    <subcellularLocation>
        <location evidence="1">Lysosome</location>
    </subcellularLocation>
</comment>
<dbReference type="Pfam" id="PF02089">
    <property type="entry name" value="Palm_thioest"/>
    <property type="match status" value="1"/>
</dbReference>
<evidence type="ECO:0000313" key="10">
    <source>
        <dbReference type="EMBL" id="KAG5667393.1"/>
    </source>
</evidence>
<dbReference type="InterPro" id="IPR029058">
    <property type="entry name" value="AB_hydrolase_fold"/>
</dbReference>
<dbReference type="GO" id="GO:0098599">
    <property type="term" value="F:palmitoyl hydrolase activity"/>
    <property type="evidence" value="ECO:0007669"/>
    <property type="project" value="UniProtKB-ARBA"/>
</dbReference>
<evidence type="ECO:0000256" key="6">
    <source>
        <dbReference type="ARBA" id="ARBA00023228"/>
    </source>
</evidence>
<dbReference type="GO" id="GO:0005764">
    <property type="term" value="C:lysosome"/>
    <property type="evidence" value="ECO:0007669"/>
    <property type="project" value="UniProtKB-SubCell"/>
</dbReference>
<keyword evidence="11" id="KW-1185">Reference proteome</keyword>
<sequence length="250" mass="28830">MIIIAERIKLHHPGTEVYLIDKFNNWGSLENALSQIDSFFDDFDEIFKKHPEGVHVLGYSQGGLLARALIQFYKNHNVKKFISLSSPQAGQFGSAFLHLIFPTLVANNAYELFYSRLGQRTSVGNYWNDPHQRPLYLKYSNFLPYVNNEILCTNSSQFRDNLLKLEKMILIGGPDDGVITPWESAHFGFYDQNLTVIPLRERQFYVEDAIGLKTLDEQKKLELVTVPHIIHIAWHLNVTLIDEIIVPRLD</sequence>
<dbReference type="PANTHER" id="PTHR11247:SF27">
    <property type="entry name" value="LYSOSOMAL THIOESTERASE PPT2"/>
    <property type="match status" value="1"/>
</dbReference>